<dbReference type="PROSITE" id="PS51918">
    <property type="entry name" value="RADICAL_SAM"/>
    <property type="match status" value="1"/>
</dbReference>
<evidence type="ECO:0000256" key="8">
    <source>
        <dbReference type="ARBA" id="ARBA00022723"/>
    </source>
</evidence>
<keyword evidence="8" id="KW-0479">Metal-binding</keyword>
<dbReference type="InterPro" id="IPR013785">
    <property type="entry name" value="Aldolase_TIM"/>
</dbReference>
<evidence type="ECO:0000313" key="13">
    <source>
        <dbReference type="Proteomes" id="UP000183995"/>
    </source>
</evidence>
<evidence type="ECO:0000256" key="5">
    <source>
        <dbReference type="ARBA" id="ARBA00022603"/>
    </source>
</evidence>
<dbReference type="EMBL" id="FQXV01000006">
    <property type="protein sequence ID" value="SHI02446.1"/>
    <property type="molecule type" value="Genomic_DNA"/>
</dbReference>
<sequence length="286" mass="30790">MKILNQIAGGDGAAKFLLGLEDAHTVETLYMHDKELSLTYHSTVCVSSQVGCAVGCRFCATGAQGFIRDLSAEEIFGQVAVCDRYRAGAGCPPIDAVVFAGMGEPLFNDGNVTRAIEKIAGETDIRGFELATAGIVPKIRGLTGFVREKNIRLRLNLSLHATTDEQRALLIPMTKKYGVKAILDAASDFAEATGTTARVRYMLIKGVNDSDADIGRLTGLLKGRPLKLIISSYNDNNMNGLSPVGPLDVLEFYSKIRDNVDCDIFHNFGGEVLGGCGQLRQARKIS</sequence>
<protein>
    <submittedName>
        <fullName evidence="12">23S rRNA (Adenine2503-C2)-methyltransferase</fullName>
    </submittedName>
</protein>
<dbReference type="Gene3D" id="3.20.20.70">
    <property type="entry name" value="Aldolase class I"/>
    <property type="match status" value="1"/>
</dbReference>
<dbReference type="RefSeq" id="WP_073078333.1">
    <property type="nucleotide sequence ID" value="NZ_FQXV01000006.1"/>
</dbReference>
<dbReference type="InterPro" id="IPR040072">
    <property type="entry name" value="Methyltransferase_A"/>
</dbReference>
<evidence type="ECO:0000256" key="4">
    <source>
        <dbReference type="ARBA" id="ARBA00022490"/>
    </source>
</evidence>
<evidence type="ECO:0000259" key="11">
    <source>
        <dbReference type="PROSITE" id="PS51918"/>
    </source>
</evidence>
<keyword evidence="13" id="KW-1185">Reference proteome</keyword>
<evidence type="ECO:0000256" key="10">
    <source>
        <dbReference type="ARBA" id="ARBA00023014"/>
    </source>
</evidence>
<dbReference type="SFLD" id="SFLDG01062">
    <property type="entry name" value="methyltransferase_(Class_A)"/>
    <property type="match status" value="1"/>
</dbReference>
<dbReference type="InterPro" id="IPR007197">
    <property type="entry name" value="rSAM"/>
</dbReference>
<keyword evidence="3" id="KW-0004">4Fe-4S</keyword>
<dbReference type="GO" id="GO:0070475">
    <property type="term" value="P:rRNA base methylation"/>
    <property type="evidence" value="ECO:0007669"/>
    <property type="project" value="TreeGrafter"/>
</dbReference>
<proteinExistence type="predicted"/>
<feature type="domain" description="Radical SAM core" evidence="11">
    <location>
        <begin position="38"/>
        <end position="271"/>
    </location>
</feature>
<name>A0A1M5XRR2_9FIRM</name>
<gene>
    <name evidence="12" type="ORF">SAMN02745823_01978</name>
</gene>
<evidence type="ECO:0000256" key="3">
    <source>
        <dbReference type="ARBA" id="ARBA00022485"/>
    </source>
</evidence>
<dbReference type="Pfam" id="PF04055">
    <property type="entry name" value="Radical_SAM"/>
    <property type="match status" value="1"/>
</dbReference>
<dbReference type="Proteomes" id="UP000183995">
    <property type="component" value="Unassembled WGS sequence"/>
</dbReference>
<dbReference type="CDD" id="cd01335">
    <property type="entry name" value="Radical_SAM"/>
    <property type="match status" value="1"/>
</dbReference>
<dbReference type="GO" id="GO:0051539">
    <property type="term" value="F:4 iron, 4 sulfur cluster binding"/>
    <property type="evidence" value="ECO:0007669"/>
    <property type="project" value="UniProtKB-KW"/>
</dbReference>
<reference evidence="12 13" key="1">
    <citation type="submission" date="2016-11" db="EMBL/GenBank/DDBJ databases">
        <authorList>
            <person name="Jaros S."/>
            <person name="Januszkiewicz K."/>
            <person name="Wedrychowicz H."/>
        </authorList>
    </citation>
    <scope>NUCLEOTIDE SEQUENCE [LARGE SCALE GENOMIC DNA]</scope>
    <source>
        <strain evidence="12 13">DSM 10068</strain>
    </source>
</reference>
<keyword evidence="4" id="KW-0963">Cytoplasm</keyword>
<keyword evidence="6 12" id="KW-0808">Transferase</keyword>
<dbReference type="GO" id="GO:0030488">
    <property type="term" value="P:tRNA methylation"/>
    <property type="evidence" value="ECO:0007669"/>
    <property type="project" value="TreeGrafter"/>
</dbReference>
<evidence type="ECO:0000256" key="2">
    <source>
        <dbReference type="ARBA" id="ARBA00004496"/>
    </source>
</evidence>
<dbReference type="AlphaFoldDB" id="A0A1M5XRR2"/>
<dbReference type="SUPFAM" id="SSF102114">
    <property type="entry name" value="Radical SAM enzymes"/>
    <property type="match status" value="1"/>
</dbReference>
<dbReference type="SFLD" id="SFLDF00275">
    <property type="entry name" value="adenosine_C2_methyltransferase"/>
    <property type="match status" value="1"/>
</dbReference>
<keyword evidence="7" id="KW-0949">S-adenosyl-L-methionine</keyword>
<dbReference type="PANTHER" id="PTHR30544:SF5">
    <property type="entry name" value="RADICAL SAM CORE DOMAIN-CONTAINING PROTEIN"/>
    <property type="match status" value="1"/>
</dbReference>
<evidence type="ECO:0000256" key="7">
    <source>
        <dbReference type="ARBA" id="ARBA00022691"/>
    </source>
</evidence>
<comment type="cofactor">
    <cofactor evidence="1">
        <name>[4Fe-4S] cluster</name>
        <dbReference type="ChEBI" id="CHEBI:49883"/>
    </cofactor>
</comment>
<comment type="subcellular location">
    <subcellularLocation>
        <location evidence="2">Cytoplasm</location>
    </subcellularLocation>
</comment>
<dbReference type="InterPro" id="IPR004383">
    <property type="entry name" value="rRNA_lsu_MTrfase_RlmN/Cfr"/>
</dbReference>
<keyword evidence="10" id="KW-0411">Iron-sulfur</keyword>
<dbReference type="GO" id="GO:0046872">
    <property type="term" value="F:metal ion binding"/>
    <property type="evidence" value="ECO:0007669"/>
    <property type="project" value="UniProtKB-KW"/>
</dbReference>
<keyword evidence="5 12" id="KW-0489">Methyltransferase</keyword>
<dbReference type="InterPro" id="IPR058240">
    <property type="entry name" value="rSAM_sf"/>
</dbReference>
<dbReference type="PANTHER" id="PTHR30544">
    <property type="entry name" value="23S RRNA METHYLTRANSFERASE"/>
    <property type="match status" value="1"/>
</dbReference>
<dbReference type="GO" id="GO:0008173">
    <property type="term" value="F:RNA methyltransferase activity"/>
    <property type="evidence" value="ECO:0007669"/>
    <property type="project" value="InterPro"/>
</dbReference>
<evidence type="ECO:0000256" key="9">
    <source>
        <dbReference type="ARBA" id="ARBA00023004"/>
    </source>
</evidence>
<evidence type="ECO:0000256" key="6">
    <source>
        <dbReference type="ARBA" id="ARBA00022679"/>
    </source>
</evidence>
<evidence type="ECO:0000256" key="1">
    <source>
        <dbReference type="ARBA" id="ARBA00001966"/>
    </source>
</evidence>
<dbReference type="OrthoDB" id="9793973at2"/>
<dbReference type="GO" id="GO:0005737">
    <property type="term" value="C:cytoplasm"/>
    <property type="evidence" value="ECO:0007669"/>
    <property type="project" value="UniProtKB-SubCell"/>
</dbReference>
<keyword evidence="9" id="KW-0408">Iron</keyword>
<dbReference type="SFLD" id="SFLDS00029">
    <property type="entry name" value="Radical_SAM"/>
    <property type="match status" value="1"/>
</dbReference>
<dbReference type="STRING" id="1123282.SAMN02745823_01978"/>
<organism evidence="12 13">
    <name type="scientific">Sporobacter termitidis DSM 10068</name>
    <dbReference type="NCBI Taxonomy" id="1123282"/>
    <lineage>
        <taxon>Bacteria</taxon>
        <taxon>Bacillati</taxon>
        <taxon>Bacillota</taxon>
        <taxon>Clostridia</taxon>
        <taxon>Eubacteriales</taxon>
        <taxon>Oscillospiraceae</taxon>
        <taxon>Sporobacter</taxon>
    </lineage>
</organism>
<accession>A0A1M5XRR2</accession>
<evidence type="ECO:0000313" key="12">
    <source>
        <dbReference type="EMBL" id="SHI02446.1"/>
    </source>
</evidence>